<keyword evidence="3" id="KW-0418">Kinase</keyword>
<dbReference type="PROSITE" id="PS50011">
    <property type="entry name" value="PROTEIN_KINASE_DOM"/>
    <property type="match status" value="1"/>
</dbReference>
<keyword evidence="6" id="KW-0812">Transmembrane</keyword>
<evidence type="ECO:0000259" key="7">
    <source>
        <dbReference type="PROSITE" id="PS50011"/>
    </source>
</evidence>
<feature type="transmembrane region" description="Helical" evidence="6">
    <location>
        <begin position="399"/>
        <end position="421"/>
    </location>
</feature>
<dbReference type="EMBL" id="JBHSHD010000006">
    <property type="protein sequence ID" value="MFC4820188.1"/>
    <property type="molecule type" value="Genomic_DNA"/>
</dbReference>
<evidence type="ECO:0000313" key="9">
    <source>
        <dbReference type="Proteomes" id="UP001595886"/>
    </source>
</evidence>
<dbReference type="InterPro" id="IPR019734">
    <property type="entry name" value="TPR_rpt"/>
</dbReference>
<evidence type="ECO:0000256" key="6">
    <source>
        <dbReference type="SAM" id="Phobius"/>
    </source>
</evidence>
<keyword evidence="2 5" id="KW-0547">Nucleotide-binding</keyword>
<dbReference type="Gene3D" id="1.25.40.10">
    <property type="entry name" value="Tetratricopeptide repeat domain"/>
    <property type="match status" value="2"/>
</dbReference>
<reference evidence="9" key="1">
    <citation type="journal article" date="2019" name="Int. J. Syst. Evol. Microbiol.">
        <title>The Global Catalogue of Microorganisms (GCM) 10K type strain sequencing project: providing services to taxonomists for standard genome sequencing and annotation.</title>
        <authorList>
            <consortium name="The Broad Institute Genomics Platform"/>
            <consortium name="The Broad Institute Genome Sequencing Center for Infectious Disease"/>
            <person name="Wu L."/>
            <person name="Ma J."/>
        </authorList>
    </citation>
    <scope>NUCLEOTIDE SEQUENCE [LARGE SCALE GENOMIC DNA]</scope>
    <source>
        <strain evidence="9">CCUG 30340</strain>
    </source>
</reference>
<dbReference type="RefSeq" id="WP_380020020.1">
    <property type="nucleotide sequence ID" value="NZ_JBHSHD010000006.1"/>
</dbReference>
<dbReference type="SMART" id="SM00220">
    <property type="entry name" value="S_TKc"/>
    <property type="match status" value="1"/>
</dbReference>
<evidence type="ECO:0000256" key="3">
    <source>
        <dbReference type="ARBA" id="ARBA00022777"/>
    </source>
</evidence>
<dbReference type="Proteomes" id="UP001595886">
    <property type="component" value="Unassembled WGS sequence"/>
</dbReference>
<keyword evidence="4 5" id="KW-0067">ATP-binding</keyword>
<dbReference type="Gene3D" id="3.30.200.20">
    <property type="entry name" value="Phosphorylase Kinase, domain 1"/>
    <property type="match status" value="1"/>
</dbReference>
<name>A0ABV9QS64_9GAMM</name>
<dbReference type="InterPro" id="IPR017441">
    <property type="entry name" value="Protein_kinase_ATP_BS"/>
</dbReference>
<evidence type="ECO:0000256" key="1">
    <source>
        <dbReference type="ARBA" id="ARBA00022679"/>
    </source>
</evidence>
<dbReference type="PROSITE" id="PS00107">
    <property type="entry name" value="PROTEIN_KINASE_ATP"/>
    <property type="match status" value="1"/>
</dbReference>
<dbReference type="SUPFAM" id="SSF48452">
    <property type="entry name" value="TPR-like"/>
    <property type="match status" value="2"/>
</dbReference>
<dbReference type="SUPFAM" id="SSF56112">
    <property type="entry name" value="Protein kinase-like (PK-like)"/>
    <property type="match status" value="1"/>
</dbReference>
<dbReference type="Pfam" id="PF00069">
    <property type="entry name" value="Pkinase"/>
    <property type="match status" value="1"/>
</dbReference>
<proteinExistence type="predicted"/>
<dbReference type="InterPro" id="IPR000719">
    <property type="entry name" value="Prot_kinase_dom"/>
</dbReference>
<organism evidence="8 9">
    <name type="scientific">Dokdonella ginsengisoli</name>
    <dbReference type="NCBI Taxonomy" id="363846"/>
    <lineage>
        <taxon>Bacteria</taxon>
        <taxon>Pseudomonadati</taxon>
        <taxon>Pseudomonadota</taxon>
        <taxon>Gammaproteobacteria</taxon>
        <taxon>Lysobacterales</taxon>
        <taxon>Rhodanobacteraceae</taxon>
        <taxon>Dokdonella</taxon>
    </lineage>
</organism>
<dbReference type="InterPro" id="IPR011009">
    <property type="entry name" value="Kinase-like_dom_sf"/>
</dbReference>
<dbReference type="Gene3D" id="1.10.510.10">
    <property type="entry name" value="Transferase(Phosphotransferase) domain 1"/>
    <property type="match status" value="1"/>
</dbReference>
<sequence>MDPAVAALLREALGLPEAVREAWIDAACAGDSRLAAEVRELLRRDAQRGGILDRPLGALARGLQLRSDESEGSQDLVGQRVGPFRLTALLGSGGMGVVYLAERADAAPERPVALKLLRHEKLHGDAQVRFARERRILERLSHPNIARLIDGGLDEHGHPWIAMEYIDGEPLIGWCDARRLGIAERLRLLLDLCDAVEYAHRNSIVHRDIKSSNVLVDRHGIAKLFDFGIAKQLDEDDSEVPATDTKARLLTPVYAAPEQIRGEKVTTATDVHALGLLLYELLCGRRAYGGETVAQFDLLREILERDAPSMSARLMSSEVPAARDIAAERGLGERALQRLLRGDLHYIVAKALRKEPQARYRTVAGFSDDLRRHLAGEPVLAVDGARAYRLRKFVAQHRLAVGLASTALLLLLAALVGMAWLGARLRTQAERADRQSRTAVATRDFLLDLFKAASPERTLGNVPSAVELVEIGKKSAQSQLDAQPELQAQLLRTVGNIYVNLGRYDSALSTLGQARGISGIESGDTSVATMQLDVDIAYATYMAHRNSDQVRPLLERIVATQRELPAAQRTLLVPALTKLGLLEVDRSQYARAEKVLREAVDLARAEGEAGQRPLREALLALSNAVSLGRQSSSSVDLLREALAIASRTLPADDPDRANLQLNLAAALAVNGRLGEGEAILREVVETQKRVLGERHPQYVVSLVTLADVLSREQKFDEAEALFAQALAIAEGVDKTGDVVVLCLRRLAFVKQQQGDPAAALPYAERALETGMAKYGEDNVRTLDAGLTLVDIQLRIGEYAKAEAMARDVLARTKRLSMPLMVSFASIRLGQVLRGAGRPAEAVPHLRRAIDTLDASRGERNLDSLTSLLELTKAERDVGHVEIARERARAAAAFAPGTLPVDDVRMVQVRALLAQLDYLQERCAGPALADLEAFRARLERDTPKATGAIAGAALMANLCRRQLLGRAAADPRNDVPVRTYATQILQIAAADPFYRKMAAQALGRK</sequence>
<accession>A0ABV9QS64</accession>
<gene>
    <name evidence="8" type="ORF">ACFO6Q_07625</name>
</gene>
<keyword evidence="1" id="KW-0808">Transferase</keyword>
<dbReference type="SMART" id="SM00028">
    <property type="entry name" value="TPR"/>
    <property type="match status" value="6"/>
</dbReference>
<feature type="domain" description="Protein kinase" evidence="7">
    <location>
        <begin position="84"/>
        <end position="380"/>
    </location>
</feature>
<evidence type="ECO:0000256" key="2">
    <source>
        <dbReference type="ARBA" id="ARBA00022741"/>
    </source>
</evidence>
<keyword evidence="9" id="KW-1185">Reference proteome</keyword>
<dbReference type="Pfam" id="PF13424">
    <property type="entry name" value="TPR_12"/>
    <property type="match status" value="2"/>
</dbReference>
<dbReference type="PANTHER" id="PTHR43289:SF34">
    <property type="entry name" value="SERINE_THREONINE-PROTEIN KINASE YBDM-RELATED"/>
    <property type="match status" value="1"/>
</dbReference>
<keyword evidence="6" id="KW-1133">Transmembrane helix</keyword>
<dbReference type="PROSITE" id="PS00108">
    <property type="entry name" value="PROTEIN_KINASE_ST"/>
    <property type="match status" value="1"/>
</dbReference>
<evidence type="ECO:0000256" key="4">
    <source>
        <dbReference type="ARBA" id="ARBA00022840"/>
    </source>
</evidence>
<protein>
    <submittedName>
        <fullName evidence="8">Tetratricopeptide repeat protein</fullName>
    </submittedName>
</protein>
<feature type="binding site" evidence="5">
    <location>
        <position position="115"/>
    </location>
    <ligand>
        <name>ATP</name>
        <dbReference type="ChEBI" id="CHEBI:30616"/>
    </ligand>
</feature>
<dbReference type="InterPro" id="IPR011990">
    <property type="entry name" value="TPR-like_helical_dom_sf"/>
</dbReference>
<evidence type="ECO:0000313" key="8">
    <source>
        <dbReference type="EMBL" id="MFC4820188.1"/>
    </source>
</evidence>
<comment type="caution">
    <text evidence="8">The sequence shown here is derived from an EMBL/GenBank/DDBJ whole genome shotgun (WGS) entry which is preliminary data.</text>
</comment>
<dbReference type="CDD" id="cd14014">
    <property type="entry name" value="STKc_PknB_like"/>
    <property type="match status" value="1"/>
</dbReference>
<keyword evidence="6" id="KW-0472">Membrane</keyword>
<evidence type="ECO:0000256" key="5">
    <source>
        <dbReference type="PROSITE-ProRule" id="PRU10141"/>
    </source>
</evidence>
<dbReference type="InterPro" id="IPR008271">
    <property type="entry name" value="Ser/Thr_kinase_AS"/>
</dbReference>
<dbReference type="PANTHER" id="PTHR43289">
    <property type="entry name" value="MITOGEN-ACTIVATED PROTEIN KINASE KINASE KINASE 20-RELATED"/>
    <property type="match status" value="1"/>
</dbReference>